<feature type="domain" description="Methyltransferase" evidence="1">
    <location>
        <begin position="58"/>
        <end position="190"/>
    </location>
</feature>
<dbReference type="CDD" id="cd02440">
    <property type="entry name" value="AdoMet_MTases"/>
    <property type="match status" value="1"/>
</dbReference>
<keyword evidence="2" id="KW-0808">Transferase</keyword>
<proteinExistence type="predicted"/>
<protein>
    <submittedName>
        <fullName evidence="2">Class I SAM-dependent methyltransferase</fullName>
    </submittedName>
</protein>
<gene>
    <name evidence="2" type="ORF">KSS90_15425</name>
</gene>
<dbReference type="PANTHER" id="PTHR18895:SF74">
    <property type="entry name" value="MTRF1L RELEASE FACTOR GLUTAMINE METHYLTRANSFERASE"/>
    <property type="match status" value="1"/>
</dbReference>
<keyword evidence="2" id="KW-0489">Methyltransferase</keyword>
<dbReference type="InterPro" id="IPR050320">
    <property type="entry name" value="N5-glutamine_MTase"/>
</dbReference>
<name>A0ABX8NGV9_9PSED</name>
<dbReference type="Pfam" id="PF13847">
    <property type="entry name" value="Methyltransf_31"/>
    <property type="match status" value="1"/>
</dbReference>
<evidence type="ECO:0000259" key="1">
    <source>
        <dbReference type="Pfam" id="PF13847"/>
    </source>
</evidence>
<dbReference type="EMBL" id="CP077077">
    <property type="protein sequence ID" value="QXH54753.1"/>
    <property type="molecule type" value="Genomic_DNA"/>
</dbReference>
<dbReference type="GO" id="GO:0032259">
    <property type="term" value="P:methylation"/>
    <property type="evidence" value="ECO:0007669"/>
    <property type="project" value="UniProtKB-KW"/>
</dbReference>
<accession>A0ABX8NGV9</accession>
<organism evidence="2 3">
    <name type="scientific">Pseudomonas maumuensis</name>
    <dbReference type="NCBI Taxonomy" id="2842354"/>
    <lineage>
        <taxon>Bacteria</taxon>
        <taxon>Pseudomonadati</taxon>
        <taxon>Pseudomonadota</taxon>
        <taxon>Gammaproteobacteria</taxon>
        <taxon>Pseudomonadales</taxon>
        <taxon>Pseudomonadaceae</taxon>
        <taxon>Pseudomonas</taxon>
    </lineage>
</organism>
<dbReference type="PANTHER" id="PTHR18895">
    <property type="entry name" value="HEMK METHYLTRANSFERASE"/>
    <property type="match status" value="1"/>
</dbReference>
<keyword evidence="3" id="KW-1185">Reference proteome</keyword>
<dbReference type="Proteomes" id="UP000824010">
    <property type="component" value="Chromosome"/>
</dbReference>
<dbReference type="RefSeq" id="WP_217866261.1">
    <property type="nucleotide sequence ID" value="NZ_CP077077.1"/>
</dbReference>
<reference evidence="2 3" key="1">
    <citation type="journal article" date="2021" name="Microorganisms">
        <title>The Ever-Expanding Pseudomonas Genus: Description of 43 New Species and Partition of the Pseudomonas putida Group.</title>
        <authorList>
            <person name="Girard L."/>
            <person name="Lood C."/>
            <person name="Hofte M."/>
            <person name="Vandamme P."/>
            <person name="Rokni-Zadeh H."/>
            <person name="van Noort V."/>
            <person name="Lavigne R."/>
            <person name="De Mot R."/>
        </authorList>
    </citation>
    <scope>NUCLEOTIDE SEQUENCE [LARGE SCALE GENOMIC DNA]</scope>
    <source>
        <strain evidence="2 3">COW77</strain>
    </source>
</reference>
<dbReference type="InterPro" id="IPR025714">
    <property type="entry name" value="Methyltranfer_dom"/>
</dbReference>
<sequence length="279" mass="31045">MTILTAPGSIHSDIAAYNLYFGMGQRITLIDDPKVFRVSPAGEAFGALIARRFGGRDRDARFLDLGTGSGVHALLLRQLGMRNITASDISLEAVQAARANELVNLGESCIEFVHGDLFDAVPSADGGFDVILFNPPGWQTPSDAFLAALQSVEAARGLSLEAMFYGEQTLRRFFERVPAYLKPGGKLLIGLNSLVDIAGVMRDLYGTHGERFKIDWSLLERHEIPLVLYTEQWRALQGMLHDEIERWTDQGRAHCRFDDSGMLFWSYEIIEFSFTPIGE</sequence>
<evidence type="ECO:0000313" key="2">
    <source>
        <dbReference type="EMBL" id="QXH54753.1"/>
    </source>
</evidence>
<dbReference type="GO" id="GO:0008168">
    <property type="term" value="F:methyltransferase activity"/>
    <property type="evidence" value="ECO:0007669"/>
    <property type="project" value="UniProtKB-KW"/>
</dbReference>
<evidence type="ECO:0000313" key="3">
    <source>
        <dbReference type="Proteomes" id="UP000824010"/>
    </source>
</evidence>